<proteinExistence type="predicted"/>
<name>A0A812PV89_9DINO</name>
<evidence type="ECO:0000313" key="3">
    <source>
        <dbReference type="EMBL" id="CAE7365166.1"/>
    </source>
</evidence>
<dbReference type="EMBL" id="CAJNDS010002190">
    <property type="protein sequence ID" value="CAE7365166.1"/>
    <property type="molecule type" value="Genomic_DNA"/>
</dbReference>
<comment type="caution">
    <text evidence="3">The sequence shown here is derived from an EMBL/GenBank/DDBJ whole genome shotgun (WGS) entry which is preliminary data.</text>
</comment>
<dbReference type="OrthoDB" id="417481at2759"/>
<dbReference type="Pfam" id="PF04059">
    <property type="entry name" value="RRM_2"/>
    <property type="match status" value="1"/>
</dbReference>
<dbReference type="Gene3D" id="3.30.70.330">
    <property type="match status" value="1"/>
</dbReference>
<keyword evidence="4" id="KW-1185">Reference proteome</keyword>
<gene>
    <name evidence="3" type="primary">ML3</name>
    <name evidence="3" type="ORF">SNAT2548_LOCUS19784</name>
</gene>
<dbReference type="AlphaFoldDB" id="A0A812PV89"/>
<feature type="compositionally biased region" description="Polar residues" evidence="1">
    <location>
        <begin position="37"/>
        <end position="49"/>
    </location>
</feature>
<reference evidence="3" key="1">
    <citation type="submission" date="2021-02" db="EMBL/GenBank/DDBJ databases">
        <authorList>
            <person name="Dougan E. K."/>
            <person name="Rhodes N."/>
            <person name="Thang M."/>
            <person name="Chan C."/>
        </authorList>
    </citation>
    <scope>NUCLEOTIDE SEQUENCE</scope>
</reference>
<evidence type="ECO:0000259" key="2">
    <source>
        <dbReference type="Pfam" id="PF04059"/>
    </source>
</evidence>
<organism evidence="3 4">
    <name type="scientific">Symbiodinium natans</name>
    <dbReference type="NCBI Taxonomy" id="878477"/>
    <lineage>
        <taxon>Eukaryota</taxon>
        <taxon>Sar</taxon>
        <taxon>Alveolata</taxon>
        <taxon>Dinophyceae</taxon>
        <taxon>Suessiales</taxon>
        <taxon>Symbiodiniaceae</taxon>
        <taxon>Symbiodinium</taxon>
    </lineage>
</organism>
<evidence type="ECO:0000256" key="1">
    <source>
        <dbReference type="SAM" id="MobiDB-lite"/>
    </source>
</evidence>
<feature type="compositionally biased region" description="Basic and acidic residues" evidence="1">
    <location>
        <begin position="15"/>
        <end position="36"/>
    </location>
</feature>
<accession>A0A812PV89</accession>
<feature type="region of interest" description="Disordered" evidence="1">
    <location>
        <begin position="13"/>
        <end position="49"/>
    </location>
</feature>
<feature type="domain" description="Mei2-like C-terminal RNA recognition motif" evidence="2">
    <location>
        <begin position="139"/>
        <end position="231"/>
    </location>
</feature>
<dbReference type="InterPro" id="IPR007201">
    <property type="entry name" value="Mei2-like_Rrm_C"/>
</dbReference>
<dbReference type="InterPro" id="IPR035979">
    <property type="entry name" value="RBD_domain_sf"/>
</dbReference>
<dbReference type="Proteomes" id="UP000604046">
    <property type="component" value="Unassembled WGS sequence"/>
</dbReference>
<dbReference type="GO" id="GO:0003676">
    <property type="term" value="F:nucleic acid binding"/>
    <property type="evidence" value="ECO:0007669"/>
    <property type="project" value="InterPro"/>
</dbReference>
<sequence length="278" mass="31359">MSCLPSPLMAPVKKLKNDMHSDAESTAAHDSDHSDVETVTDSHPSQVSSPRMLGAEACEEKGPCNVVVRSTFIDLDDGCGLLQKYRRLRRAQTESALVAAPPQQAYEPGRFSDDHAKQQEASVVENPQECSPAREVEQRTTVMLRNIPNNLTRDMFLKLLDQHDFAGRYDFAYLPCDFYRDANLGYAFVNLVDARAVEDLWTAFDGFTDWDLPTAKVCQVRWSGPHQGFKAHVERYRNSPVMHRSVPDVYKPVIFKDGVRKPFPRPTKKVKAPNAGFF</sequence>
<dbReference type="InterPro" id="IPR012677">
    <property type="entry name" value="Nucleotide-bd_a/b_plait_sf"/>
</dbReference>
<evidence type="ECO:0000313" key="4">
    <source>
        <dbReference type="Proteomes" id="UP000604046"/>
    </source>
</evidence>
<protein>
    <submittedName>
        <fullName evidence="3">ML3 protein</fullName>
    </submittedName>
</protein>
<dbReference type="SUPFAM" id="SSF54928">
    <property type="entry name" value="RNA-binding domain, RBD"/>
    <property type="match status" value="1"/>
</dbReference>